<evidence type="ECO:0000313" key="1">
    <source>
        <dbReference type="EMBL" id="AKA34282.1"/>
    </source>
</evidence>
<dbReference type="STRING" id="516051.VC82_610"/>
<protein>
    <recommendedName>
        <fullName evidence="3">ASCH domain-containing protein</fullName>
    </recommendedName>
</protein>
<evidence type="ECO:0008006" key="3">
    <source>
        <dbReference type="Google" id="ProtNLM"/>
    </source>
</evidence>
<dbReference type="OrthoDB" id="411385at2"/>
<dbReference type="Proteomes" id="UP000032726">
    <property type="component" value="Chromosome"/>
</dbReference>
<keyword evidence="2" id="KW-1185">Reference proteome</keyword>
<proteinExistence type="predicted"/>
<dbReference type="RefSeq" id="WP_045801064.1">
    <property type="nucleotide sequence ID" value="NZ_CP011071.1"/>
</dbReference>
<sequence length="144" mass="16550">MNHIVYLDHKANELENLKSGEKTMIIRGAMGRRTPYGEVSVGDILYFIENKGDGLIKGAAEVKEVFNSGKLTKEESAELIEKHQDKLMLDTGLLKRFSGKRYIELFTITNFEVLEPFAFDRSKYPKMDDWLLVEDMETIKAQKT</sequence>
<accession>A0A0D5YPX0</accession>
<organism evidence="1 2">
    <name type="scientific">Flagellimonas lutaonensis</name>
    <dbReference type="NCBI Taxonomy" id="516051"/>
    <lineage>
        <taxon>Bacteria</taxon>
        <taxon>Pseudomonadati</taxon>
        <taxon>Bacteroidota</taxon>
        <taxon>Flavobacteriia</taxon>
        <taxon>Flavobacteriales</taxon>
        <taxon>Flavobacteriaceae</taxon>
        <taxon>Flagellimonas</taxon>
    </lineage>
</organism>
<dbReference type="HOGENOM" id="CLU_1701496_0_0_10"/>
<dbReference type="EMBL" id="CP011071">
    <property type="protein sequence ID" value="AKA34282.1"/>
    <property type="molecule type" value="Genomic_DNA"/>
</dbReference>
<gene>
    <name evidence="1" type="ORF">VC82_610</name>
</gene>
<reference evidence="1 2" key="1">
    <citation type="submission" date="2015-03" db="EMBL/GenBank/DDBJ databases">
        <title>Complete genome sequence of Muricauda lutaonensis CC-HSB-11T, isolated from a coastal hot spring.</title>
        <authorList>
            <person name="Kim K.M."/>
        </authorList>
    </citation>
    <scope>NUCLEOTIDE SEQUENCE [LARGE SCALE GENOMIC DNA]</scope>
    <source>
        <strain evidence="1 2">CC-HSB-11</strain>
    </source>
</reference>
<dbReference type="KEGG" id="mlt:VC82_610"/>
<evidence type="ECO:0000313" key="2">
    <source>
        <dbReference type="Proteomes" id="UP000032726"/>
    </source>
</evidence>
<name>A0A0D5YPX0_9FLAO</name>
<dbReference type="AlphaFoldDB" id="A0A0D5YPX0"/>